<evidence type="ECO:0000313" key="4">
    <source>
        <dbReference type="Proteomes" id="UP000001460"/>
    </source>
</evidence>
<dbReference type="GeneID" id="6996406"/>
<dbReference type="OMA" id="EDNDYEI"/>
<dbReference type="VEuPathDB" id="CryptoDB:CMU_034090"/>
<protein>
    <recommendedName>
        <fullName evidence="2">Activator of Hsp90 ATPase AHSA1-like N-terminal domain-containing protein</fullName>
    </recommendedName>
</protein>
<evidence type="ECO:0000313" key="3">
    <source>
        <dbReference type="EMBL" id="EEA07023.1"/>
    </source>
</evidence>
<dbReference type="AlphaFoldDB" id="B6AFN2"/>
<dbReference type="GO" id="GO:0001671">
    <property type="term" value="F:ATPase activator activity"/>
    <property type="evidence" value="ECO:0007669"/>
    <property type="project" value="InterPro"/>
</dbReference>
<dbReference type="EMBL" id="DS989731">
    <property type="protein sequence ID" value="EEA07023.1"/>
    <property type="molecule type" value="Genomic_DNA"/>
</dbReference>
<dbReference type="eggNOG" id="KOG2936">
    <property type="taxonomic scope" value="Eukaryota"/>
</dbReference>
<dbReference type="PANTHER" id="PTHR13009">
    <property type="entry name" value="HEAT SHOCK PROTEIN 90 HSP90 CO-CHAPERONE AHA-1"/>
    <property type="match status" value="1"/>
</dbReference>
<organism evidence="3 4">
    <name type="scientific">Cryptosporidium muris (strain RN66)</name>
    <dbReference type="NCBI Taxonomy" id="441375"/>
    <lineage>
        <taxon>Eukaryota</taxon>
        <taxon>Sar</taxon>
        <taxon>Alveolata</taxon>
        <taxon>Apicomplexa</taxon>
        <taxon>Conoidasida</taxon>
        <taxon>Coccidia</taxon>
        <taxon>Eucoccidiorida</taxon>
        <taxon>Eimeriorina</taxon>
        <taxon>Cryptosporidiidae</taxon>
        <taxon>Cryptosporidium</taxon>
    </lineage>
</organism>
<dbReference type="GO" id="GO:0051087">
    <property type="term" value="F:protein-folding chaperone binding"/>
    <property type="evidence" value="ECO:0007669"/>
    <property type="project" value="InterPro"/>
</dbReference>
<dbReference type="InterPro" id="IPR015310">
    <property type="entry name" value="AHSA1-like_N"/>
</dbReference>
<feature type="domain" description="Activator of Hsp90 ATPase AHSA1-like N-terminal" evidence="2">
    <location>
        <begin position="225"/>
        <end position="368"/>
    </location>
</feature>
<dbReference type="Pfam" id="PF09229">
    <property type="entry name" value="Aha1_N"/>
    <property type="match status" value="2"/>
</dbReference>
<proteinExistence type="inferred from homology"/>
<dbReference type="GO" id="GO:0006457">
    <property type="term" value="P:protein folding"/>
    <property type="evidence" value="ECO:0007669"/>
    <property type="project" value="TreeGrafter"/>
</dbReference>
<name>B6AFN2_CRYMR</name>
<evidence type="ECO:0000256" key="1">
    <source>
        <dbReference type="ARBA" id="ARBA00006817"/>
    </source>
</evidence>
<feature type="domain" description="Activator of Hsp90 ATPase AHSA1-like N-terminal" evidence="2">
    <location>
        <begin position="18"/>
        <end position="158"/>
    </location>
</feature>
<evidence type="ECO:0000259" key="2">
    <source>
        <dbReference type="SMART" id="SM01000"/>
    </source>
</evidence>
<dbReference type="InterPro" id="IPR036338">
    <property type="entry name" value="Aha1"/>
</dbReference>
<dbReference type="SMART" id="SM01000">
    <property type="entry name" value="Aha1_N"/>
    <property type="match status" value="2"/>
</dbReference>
<dbReference type="Proteomes" id="UP000001460">
    <property type="component" value="Unassembled WGS sequence"/>
</dbReference>
<dbReference type="Gene3D" id="3.15.10.20">
    <property type="entry name" value="Activator of Hsp90 ATPase Aha1, N-terminal domain"/>
    <property type="match status" value="2"/>
</dbReference>
<keyword evidence="4" id="KW-1185">Reference proteome</keyword>
<sequence>MSEAVGSIWNANNWHWEEKNYDKWGKEKLKSMIEAFEYKFPPPNENLVIHLSCTKVSGEASVSVRKKRPILAYEFEITANWLARYSDNNDKCLTGSLTIPEFSVDNYQELYPIKISSNLDLGEMSNLVVKEVNNSLVSELRNYLKRFHDLLLEAESNRLRLIAVNEKREQETKTAQIAQAIKGEEKSEIYRKQIEEEKQRQKTSSGNISNAQGSLWNTGSWHWEERPEMNWVKETFKQRIESLQIRIDSLNAIIEFSGVSVTGEASSSVRKGKKICVLDCSITCNFKAYVTLEQNSDKKFYLTGLISVSELNMIDTDEYTIKIIFDSCPLGISITEIPDFMKIKMSVEDNIHKSLDNLIKIFIDDFVKR</sequence>
<dbReference type="PANTHER" id="PTHR13009:SF22">
    <property type="entry name" value="LD43819P"/>
    <property type="match status" value="1"/>
</dbReference>
<dbReference type="SUPFAM" id="SSF103111">
    <property type="entry name" value="Activator of Hsp90 ATPase, Aha1"/>
    <property type="match status" value="2"/>
</dbReference>
<dbReference type="RefSeq" id="XP_002141372.1">
    <property type="nucleotide sequence ID" value="XM_002141336.1"/>
</dbReference>
<gene>
    <name evidence="3" type="ORF">CMU_034090</name>
</gene>
<dbReference type="GO" id="GO:0005829">
    <property type="term" value="C:cytosol"/>
    <property type="evidence" value="ECO:0007669"/>
    <property type="project" value="TreeGrafter"/>
</dbReference>
<dbReference type="STRING" id="441375.B6AFN2"/>
<accession>B6AFN2</accession>
<reference evidence="3" key="1">
    <citation type="submission" date="2008-06" db="EMBL/GenBank/DDBJ databases">
        <authorList>
            <person name="Lorenzi H."/>
            <person name="Inman J."/>
            <person name="Miller J."/>
            <person name="Schobel S."/>
            <person name="Amedeo P."/>
            <person name="Caler E.V."/>
            <person name="da Silva J."/>
        </authorList>
    </citation>
    <scope>NUCLEOTIDE SEQUENCE [LARGE SCALE GENOMIC DNA]</scope>
    <source>
        <strain evidence="3">RN66</strain>
    </source>
</reference>
<comment type="similarity">
    <text evidence="1">Belongs to the AHA1 family.</text>
</comment>
<dbReference type="OrthoDB" id="567237at2759"/>